<reference evidence="2" key="2">
    <citation type="submission" date="2016-11" db="UniProtKB">
        <authorList>
            <consortium name="WormBaseParasite"/>
        </authorList>
    </citation>
    <scope>IDENTIFICATION</scope>
</reference>
<protein>
    <submittedName>
        <fullName evidence="2">Uncharacterized protein</fullName>
    </submittedName>
</protein>
<dbReference type="InParanoid" id="A0A1I7VA27"/>
<organism evidence="1 2">
    <name type="scientific">Loa loa</name>
    <name type="common">Eye worm</name>
    <name type="synonym">Filaria loa</name>
    <dbReference type="NCBI Taxonomy" id="7209"/>
    <lineage>
        <taxon>Eukaryota</taxon>
        <taxon>Metazoa</taxon>
        <taxon>Ecdysozoa</taxon>
        <taxon>Nematoda</taxon>
        <taxon>Chromadorea</taxon>
        <taxon>Rhabditida</taxon>
        <taxon>Spirurina</taxon>
        <taxon>Spiruromorpha</taxon>
        <taxon>Filarioidea</taxon>
        <taxon>Onchocercidae</taxon>
        <taxon>Loa</taxon>
    </lineage>
</organism>
<accession>A0A1I7VA27</accession>
<evidence type="ECO:0000313" key="1">
    <source>
        <dbReference type="Proteomes" id="UP000095285"/>
    </source>
</evidence>
<name>A0A1I7VA27_LOALO</name>
<sequence>MKLSMKHIPPTGVILEAPFNNVIDVITQSSELSAWRWTPWFNVFVKQSIPRAGLYFYSDRNIKL</sequence>
<dbReference type="AlphaFoldDB" id="A0A1I7VA27"/>
<evidence type="ECO:0000313" key="2">
    <source>
        <dbReference type="WBParaSite" id="EN70_11507"/>
    </source>
</evidence>
<dbReference type="STRING" id="7209.A0A1I7VA27"/>
<dbReference type="OrthoDB" id="5842158at2759"/>
<dbReference type="WBParaSite" id="EN70_11507">
    <property type="protein sequence ID" value="EN70_11507"/>
    <property type="gene ID" value="EN70_11507"/>
</dbReference>
<proteinExistence type="predicted"/>
<keyword evidence="1" id="KW-1185">Reference proteome</keyword>
<gene>
    <name evidence="2" type="primary">LOAG_15136</name>
</gene>
<dbReference type="Proteomes" id="UP000095285">
    <property type="component" value="Unassembled WGS sequence"/>
</dbReference>
<reference evidence="1" key="1">
    <citation type="submission" date="2012-04" db="EMBL/GenBank/DDBJ databases">
        <title>The Genome Sequence of Loa loa.</title>
        <authorList>
            <consortium name="The Broad Institute Genome Sequencing Platform"/>
            <consortium name="Broad Institute Genome Sequencing Center for Infectious Disease"/>
            <person name="Nutman T.B."/>
            <person name="Fink D.L."/>
            <person name="Russ C."/>
            <person name="Young S."/>
            <person name="Zeng Q."/>
            <person name="Gargeya S."/>
            <person name="Alvarado L."/>
            <person name="Berlin A."/>
            <person name="Chapman S.B."/>
            <person name="Chen Z."/>
            <person name="Freedman E."/>
            <person name="Gellesch M."/>
            <person name="Goldberg J."/>
            <person name="Griggs A."/>
            <person name="Gujja S."/>
            <person name="Heilman E.R."/>
            <person name="Heiman D."/>
            <person name="Howarth C."/>
            <person name="Mehta T."/>
            <person name="Neiman D."/>
            <person name="Pearson M."/>
            <person name="Roberts A."/>
            <person name="Saif S."/>
            <person name="Shea T."/>
            <person name="Shenoy N."/>
            <person name="Sisk P."/>
            <person name="Stolte C."/>
            <person name="Sykes S."/>
            <person name="White J."/>
            <person name="Yandava C."/>
            <person name="Haas B."/>
            <person name="Henn M.R."/>
            <person name="Nusbaum C."/>
            <person name="Birren B."/>
        </authorList>
    </citation>
    <scope>NUCLEOTIDE SEQUENCE [LARGE SCALE GENOMIC DNA]</scope>
</reference>